<accession>A0A4Q7KKE4</accession>
<sequence>MDEILFGVLAERVVGYLDTVDKLTSASNALSTDAQRMVAAWRALLKLHHPVGARGHCGGCAAGRHFWRGRGRRAAMCTVWRVAHAYFVRRLPGEGSGDGQRGQ</sequence>
<dbReference type="EMBL" id="SGWQ01000006">
    <property type="protein sequence ID" value="RZS36935.1"/>
    <property type="molecule type" value="Genomic_DNA"/>
</dbReference>
<keyword evidence="2" id="KW-1185">Reference proteome</keyword>
<organism evidence="1 2">
    <name type="scientific">Herbihabitans rhizosphaerae</name>
    <dbReference type="NCBI Taxonomy" id="1872711"/>
    <lineage>
        <taxon>Bacteria</taxon>
        <taxon>Bacillati</taxon>
        <taxon>Actinomycetota</taxon>
        <taxon>Actinomycetes</taxon>
        <taxon>Pseudonocardiales</taxon>
        <taxon>Pseudonocardiaceae</taxon>
        <taxon>Herbihabitans</taxon>
    </lineage>
</organism>
<dbReference type="Proteomes" id="UP000294257">
    <property type="component" value="Unassembled WGS sequence"/>
</dbReference>
<protein>
    <submittedName>
        <fullName evidence="1">Uncharacterized protein</fullName>
    </submittedName>
</protein>
<evidence type="ECO:0000313" key="1">
    <source>
        <dbReference type="EMBL" id="RZS36935.1"/>
    </source>
</evidence>
<proteinExistence type="predicted"/>
<name>A0A4Q7KKE4_9PSEU</name>
<dbReference type="OrthoDB" id="3695671at2"/>
<reference evidence="1 2" key="1">
    <citation type="submission" date="2019-02" db="EMBL/GenBank/DDBJ databases">
        <title>Genomic Encyclopedia of Type Strains, Phase IV (KMG-IV): sequencing the most valuable type-strain genomes for metagenomic binning, comparative biology and taxonomic classification.</title>
        <authorList>
            <person name="Goeker M."/>
        </authorList>
    </citation>
    <scope>NUCLEOTIDE SEQUENCE [LARGE SCALE GENOMIC DNA]</scope>
    <source>
        <strain evidence="1 2">DSM 101727</strain>
    </source>
</reference>
<evidence type="ECO:0000313" key="2">
    <source>
        <dbReference type="Proteomes" id="UP000294257"/>
    </source>
</evidence>
<comment type="caution">
    <text evidence="1">The sequence shown here is derived from an EMBL/GenBank/DDBJ whole genome shotgun (WGS) entry which is preliminary data.</text>
</comment>
<dbReference type="RefSeq" id="WP_130345552.1">
    <property type="nucleotide sequence ID" value="NZ_SGWQ01000006.1"/>
</dbReference>
<dbReference type="AlphaFoldDB" id="A0A4Q7KKE4"/>
<gene>
    <name evidence="1" type="ORF">EV193_106169</name>
</gene>